<dbReference type="AlphaFoldDB" id="A0AA38J037"/>
<dbReference type="Proteomes" id="UP001168821">
    <property type="component" value="Unassembled WGS sequence"/>
</dbReference>
<accession>A0AA38J037</accession>
<dbReference type="EMBL" id="JALNTZ010000001">
    <property type="protein sequence ID" value="KAJ3664968.1"/>
    <property type="molecule type" value="Genomic_DNA"/>
</dbReference>
<evidence type="ECO:0000313" key="2">
    <source>
        <dbReference type="Proteomes" id="UP001168821"/>
    </source>
</evidence>
<comment type="caution">
    <text evidence="1">The sequence shown here is derived from an EMBL/GenBank/DDBJ whole genome shotgun (WGS) entry which is preliminary data.</text>
</comment>
<evidence type="ECO:0000313" key="1">
    <source>
        <dbReference type="EMBL" id="KAJ3664968.1"/>
    </source>
</evidence>
<organism evidence="1 2">
    <name type="scientific">Zophobas morio</name>
    <dbReference type="NCBI Taxonomy" id="2755281"/>
    <lineage>
        <taxon>Eukaryota</taxon>
        <taxon>Metazoa</taxon>
        <taxon>Ecdysozoa</taxon>
        <taxon>Arthropoda</taxon>
        <taxon>Hexapoda</taxon>
        <taxon>Insecta</taxon>
        <taxon>Pterygota</taxon>
        <taxon>Neoptera</taxon>
        <taxon>Endopterygota</taxon>
        <taxon>Coleoptera</taxon>
        <taxon>Polyphaga</taxon>
        <taxon>Cucujiformia</taxon>
        <taxon>Tenebrionidae</taxon>
        <taxon>Zophobas</taxon>
    </lineage>
</organism>
<keyword evidence="2" id="KW-1185">Reference proteome</keyword>
<proteinExistence type="predicted"/>
<gene>
    <name evidence="1" type="ORF">Zmor_000496</name>
</gene>
<protein>
    <submittedName>
        <fullName evidence="1">Uncharacterized protein</fullName>
    </submittedName>
</protein>
<sequence length="100" mass="11316">MLTRTELVSPGSWFLALPKNKGVIIETPRMRLAKKDIKSPQYAQRELADCPGKFCDDKLPADVVWFCRWGQLKLSEPTMSKVLSKKLHHGSGVNRSDFSV</sequence>
<reference evidence="1" key="1">
    <citation type="journal article" date="2023" name="G3 (Bethesda)">
        <title>Whole genome assemblies of Zophobas morio and Tenebrio molitor.</title>
        <authorList>
            <person name="Kaur S."/>
            <person name="Stinson S.A."/>
            <person name="diCenzo G.C."/>
        </authorList>
    </citation>
    <scope>NUCLEOTIDE SEQUENCE</scope>
    <source>
        <strain evidence="1">QUZm001</strain>
    </source>
</reference>
<name>A0AA38J037_9CUCU</name>